<dbReference type="KEGG" id="vcy:IX92_14415"/>
<dbReference type="AlphaFoldDB" id="A0AAN0SCV2"/>
<dbReference type="Proteomes" id="UP000030081">
    <property type="component" value="Chromosome 1"/>
</dbReference>
<accession>A0AAN0SCV2</accession>
<evidence type="ECO:0000256" key="1">
    <source>
        <dbReference type="SAM" id="Coils"/>
    </source>
</evidence>
<keyword evidence="1" id="KW-0175">Coiled coil</keyword>
<protein>
    <submittedName>
        <fullName evidence="2">Uncharacterized protein</fullName>
    </submittedName>
</protein>
<name>A0AAN0SCV2_9VIBR</name>
<organism evidence="2 3">
    <name type="scientific">Vibrio coralliilyticus</name>
    <dbReference type="NCBI Taxonomy" id="190893"/>
    <lineage>
        <taxon>Bacteria</taxon>
        <taxon>Pseudomonadati</taxon>
        <taxon>Pseudomonadota</taxon>
        <taxon>Gammaproteobacteria</taxon>
        <taxon>Vibrionales</taxon>
        <taxon>Vibrionaceae</taxon>
        <taxon>Vibrio</taxon>
    </lineage>
</organism>
<sequence length="152" mass="16589">MENQMEIEQLENIEEVHSEVEEKALLAELDGEDFDPSTVTTKVDAEAAKLAAGEASAMMALGVTEQLLKQFAHQDFAFDEEQAKGVASAAAPLFVKYGGELPPWLAAYKEEFAFVVAAGALSFTSFSQIKALKAMDEEKEINPEEEQAEEAQ</sequence>
<proteinExistence type="predicted"/>
<reference evidence="2 3" key="1">
    <citation type="submission" date="2014-10" db="EMBL/GenBank/DDBJ databases">
        <title>The Complete Genome Sequence for the Shellfish Pathogen Vibrio coralliilyticus RE98 Isolated from a Shellfish Hatchery.</title>
        <authorList>
            <person name="Richards G.P."/>
            <person name="Bono J.L."/>
            <person name="Watson M.A."/>
            <person name="Needleman D.S."/>
        </authorList>
    </citation>
    <scope>NUCLEOTIDE SEQUENCE [LARGE SCALE GENOMIC DNA]</scope>
    <source>
        <strain evidence="2 3">RE98</strain>
    </source>
</reference>
<dbReference type="EMBL" id="CP009617">
    <property type="protein sequence ID" value="AIW20144.1"/>
    <property type="molecule type" value="Genomic_DNA"/>
</dbReference>
<feature type="coiled-coil region" evidence="1">
    <location>
        <begin position="3"/>
        <end position="30"/>
    </location>
</feature>
<evidence type="ECO:0000313" key="3">
    <source>
        <dbReference type="Proteomes" id="UP000030081"/>
    </source>
</evidence>
<keyword evidence="3" id="KW-1185">Reference proteome</keyword>
<gene>
    <name evidence="2" type="ORF">IX92_14415</name>
</gene>
<evidence type="ECO:0000313" key="2">
    <source>
        <dbReference type="EMBL" id="AIW20144.1"/>
    </source>
</evidence>